<reference evidence="2 3" key="1">
    <citation type="submission" date="2017-06" db="EMBL/GenBank/DDBJ databases">
        <title>Draft genome sequence of anaerobic fermentative bacterium Anaeromicrobium sediminis DY2726D isolated from West Pacific Ocean sediments.</title>
        <authorList>
            <person name="Zeng X."/>
        </authorList>
    </citation>
    <scope>NUCLEOTIDE SEQUENCE [LARGE SCALE GENOMIC DNA]</scope>
    <source>
        <strain evidence="2 3">DY2726D</strain>
    </source>
</reference>
<sequence length="365" mass="41534">MCRITISGYYGFNNIGDEAILVSMINSLKKRIDKVQVTVLSANPHMTSEKHGVSAVDRKSLKGVLDAIKDCDLFISGGGSLLQDVTSRRSIIYYLVIMFMSLILRKKILIYSQGIGPISTTSNRIFTKFILNRVEAITVRDEKSKKELIDMGVSEPPIFVTADPVIGLDKVCLDFGEKIIKEEKRNNNKIIGFAMRGWRDNVEFNNKICKVADRIIKELGYEVAFIPFHYGEDIKIMDYIENNMEKDAIFIRKRYEIHEMLSIIGNFQLLVGVRLHSLIFAAVMNTPIIGISYDPKINSFMESINLDTCGTVKDLDEEALFLDIRSKLDNLDEEKSDLYNNVEKIKDDLKINDEVVQKLIKGEKI</sequence>
<keyword evidence="2" id="KW-0808">Transferase</keyword>
<dbReference type="Gene3D" id="3.40.50.2000">
    <property type="entry name" value="Glycogen Phosphorylase B"/>
    <property type="match status" value="1"/>
</dbReference>
<organism evidence="2 3">
    <name type="scientific">Anaeromicrobium sediminis</name>
    <dbReference type="NCBI Taxonomy" id="1478221"/>
    <lineage>
        <taxon>Bacteria</taxon>
        <taxon>Bacillati</taxon>
        <taxon>Bacillota</taxon>
        <taxon>Clostridia</taxon>
        <taxon>Peptostreptococcales</taxon>
        <taxon>Thermotaleaceae</taxon>
        <taxon>Anaeromicrobium</taxon>
    </lineage>
</organism>
<proteinExistence type="predicted"/>
<accession>A0A267MGQ7</accession>
<evidence type="ECO:0000259" key="1">
    <source>
        <dbReference type="Pfam" id="PF04230"/>
    </source>
</evidence>
<dbReference type="PANTHER" id="PTHR36836">
    <property type="entry name" value="COLANIC ACID BIOSYNTHESIS PROTEIN WCAK"/>
    <property type="match status" value="1"/>
</dbReference>
<protein>
    <submittedName>
        <fullName evidence="2">Polysaccharide pyruvyl transferase CsaB</fullName>
    </submittedName>
</protein>
<evidence type="ECO:0000313" key="2">
    <source>
        <dbReference type="EMBL" id="PAB58759.1"/>
    </source>
</evidence>
<dbReference type="GO" id="GO:0016740">
    <property type="term" value="F:transferase activity"/>
    <property type="evidence" value="ECO:0007669"/>
    <property type="project" value="UniProtKB-KW"/>
</dbReference>
<dbReference type="AlphaFoldDB" id="A0A267MGQ7"/>
<dbReference type="OrthoDB" id="3199616at2"/>
<dbReference type="Pfam" id="PF04230">
    <property type="entry name" value="PS_pyruv_trans"/>
    <property type="match status" value="1"/>
</dbReference>
<dbReference type="PANTHER" id="PTHR36836:SF1">
    <property type="entry name" value="COLANIC ACID BIOSYNTHESIS PROTEIN WCAK"/>
    <property type="match status" value="1"/>
</dbReference>
<feature type="domain" description="Polysaccharide pyruvyl transferase" evidence="1">
    <location>
        <begin position="14"/>
        <end position="295"/>
    </location>
</feature>
<dbReference type="InterPro" id="IPR019896">
    <property type="entry name" value="Polysacch_pyruvyl_Trfase_CsaB"/>
</dbReference>
<dbReference type="RefSeq" id="WP_095134339.1">
    <property type="nucleotide sequence ID" value="NZ_NIBG01000012.1"/>
</dbReference>
<evidence type="ECO:0000313" key="3">
    <source>
        <dbReference type="Proteomes" id="UP000216024"/>
    </source>
</evidence>
<comment type="caution">
    <text evidence="2">The sequence shown here is derived from an EMBL/GenBank/DDBJ whole genome shotgun (WGS) entry which is preliminary data.</text>
</comment>
<dbReference type="NCBIfam" id="TIGR03609">
    <property type="entry name" value="S_layer_CsaB"/>
    <property type="match status" value="1"/>
</dbReference>
<name>A0A267MGQ7_9FIRM</name>
<dbReference type="InterPro" id="IPR007345">
    <property type="entry name" value="Polysacch_pyruvyl_Trfase"/>
</dbReference>
<dbReference type="Proteomes" id="UP000216024">
    <property type="component" value="Unassembled WGS sequence"/>
</dbReference>
<dbReference type="EMBL" id="NIBG01000012">
    <property type="protein sequence ID" value="PAB58759.1"/>
    <property type="molecule type" value="Genomic_DNA"/>
</dbReference>
<gene>
    <name evidence="2" type="primary">csaB</name>
    <name evidence="2" type="ORF">CCE28_13900</name>
</gene>
<keyword evidence="3" id="KW-1185">Reference proteome</keyword>